<dbReference type="EMBL" id="BLZA01000010">
    <property type="protein sequence ID" value="GHJ84966.1"/>
    <property type="molecule type" value="Genomic_DNA"/>
</dbReference>
<sequence length="526" mass="55916">MNSAISVSAQAVSRVSPFNVYTAGIKELGDRLTKGSITCREIVDIYLQQIKRHNGQLRALIHMMPEQQLVQLAAELDEERAEGKLRGPLHGIPIVLKDNIATDVELGMPTTAGSFALIGMPVKGDALLVQKLREAGAIIIGKANLSELASYKTLSAQGWSAVGGQTINVYAAHASPGSSSAGNGVAVAAGFCPASVGTDTDGSLLLPSFKAALYTLKPSAGLISQAGIVPFAPYFDSAGPMAKDVYDLAILLDVMSGQNENEEKESGAGSNAAAPKYVDSIANPSFEGYKIGVPREQWHDAHLWLRTGKSRVGEELAEAFEAAIMTMRSRGAVVTDPADIASAVDGTLWKCAEGARIKVVCADFKEYVGRYLRGLGGEGGCRSVEDIIAFNEEHADIELPPEHPDQEVLKWTKRAISVDSDEYLAAKREMQEVAGTNGLDAVFDQYDLDAIFSLAESGQHSAANMVGYPLGAVPLGITKDGVPFGAMFIGRKYSERTLLGIMSAWEATFGPRPLPPIANDSDSGRM</sequence>
<dbReference type="InterPro" id="IPR023631">
    <property type="entry name" value="Amidase_dom"/>
</dbReference>
<dbReference type="InterPro" id="IPR036928">
    <property type="entry name" value="AS_sf"/>
</dbReference>
<name>A0A8H3TQ88_9TREE</name>
<evidence type="ECO:0000313" key="2">
    <source>
        <dbReference type="EMBL" id="GHJ84966.1"/>
    </source>
</evidence>
<proteinExistence type="predicted"/>
<dbReference type="SUPFAM" id="SSF75304">
    <property type="entry name" value="Amidase signature (AS) enzymes"/>
    <property type="match status" value="1"/>
</dbReference>
<keyword evidence="3" id="KW-1185">Reference proteome</keyword>
<dbReference type="OrthoDB" id="566138at2759"/>
<dbReference type="AlphaFoldDB" id="A0A8H3TQ88"/>
<evidence type="ECO:0000259" key="1">
    <source>
        <dbReference type="Pfam" id="PF01425"/>
    </source>
</evidence>
<gene>
    <name evidence="2" type="ORF">NliqN6_1368</name>
</gene>
<dbReference type="PANTHER" id="PTHR42678:SF34">
    <property type="entry name" value="OS04G0183300 PROTEIN"/>
    <property type="match status" value="1"/>
</dbReference>
<dbReference type="PANTHER" id="PTHR42678">
    <property type="entry name" value="AMIDASE"/>
    <property type="match status" value="1"/>
</dbReference>
<protein>
    <recommendedName>
        <fullName evidence="1">Amidase domain-containing protein</fullName>
    </recommendedName>
</protein>
<comment type="caution">
    <text evidence="2">The sequence shown here is derived from an EMBL/GenBank/DDBJ whole genome shotgun (WGS) entry which is preliminary data.</text>
</comment>
<accession>A0A8H3TQ88</accession>
<organism evidence="2 3">
    <name type="scientific">Naganishia liquefaciens</name>
    <dbReference type="NCBI Taxonomy" id="104408"/>
    <lineage>
        <taxon>Eukaryota</taxon>
        <taxon>Fungi</taxon>
        <taxon>Dikarya</taxon>
        <taxon>Basidiomycota</taxon>
        <taxon>Agaricomycotina</taxon>
        <taxon>Tremellomycetes</taxon>
        <taxon>Filobasidiales</taxon>
        <taxon>Filobasidiaceae</taxon>
        <taxon>Naganishia</taxon>
    </lineage>
</organism>
<dbReference type="Pfam" id="PF01425">
    <property type="entry name" value="Amidase"/>
    <property type="match status" value="1"/>
</dbReference>
<dbReference type="Proteomes" id="UP000620104">
    <property type="component" value="Unassembled WGS sequence"/>
</dbReference>
<feature type="domain" description="Amidase" evidence="1">
    <location>
        <begin position="41"/>
        <end position="451"/>
    </location>
</feature>
<evidence type="ECO:0000313" key="3">
    <source>
        <dbReference type="Proteomes" id="UP000620104"/>
    </source>
</evidence>
<reference evidence="2" key="1">
    <citation type="submission" date="2020-07" db="EMBL/GenBank/DDBJ databases">
        <title>Draft Genome Sequence of a Deep-Sea Yeast, Naganishia (Cryptococcus) liquefaciens strain N6.</title>
        <authorList>
            <person name="Han Y.W."/>
            <person name="Kajitani R."/>
            <person name="Morimoto H."/>
            <person name="Parhat M."/>
            <person name="Tsubouchi H."/>
            <person name="Bakenova O."/>
            <person name="Ogata M."/>
            <person name="Argunhan B."/>
            <person name="Aoki R."/>
            <person name="Kajiwara S."/>
            <person name="Itoh T."/>
            <person name="Iwasaki H."/>
        </authorList>
    </citation>
    <scope>NUCLEOTIDE SEQUENCE</scope>
    <source>
        <strain evidence="2">N6</strain>
    </source>
</reference>
<dbReference type="Gene3D" id="3.90.1300.10">
    <property type="entry name" value="Amidase signature (AS) domain"/>
    <property type="match status" value="1"/>
</dbReference>